<dbReference type="Pfam" id="PF00186">
    <property type="entry name" value="DHFR_1"/>
    <property type="match status" value="1"/>
</dbReference>
<evidence type="ECO:0000313" key="10">
    <source>
        <dbReference type="EMBL" id="PHV64701.1"/>
    </source>
</evidence>
<sequence length="166" mass="18230">MTIALIWAQAADGAIGRGGDIPWHLPEDQRYFRQITGAHPVVMGRRTWDSLPARFRPLPGRANLVVTRNVQWSADGAQTHPSVRDALDAGLHLDDTVFVMGGGEIYGAAMESAHEAYVTEIDLEVSDADTWAPALDPGRWSLESDGGWLESPTGVRYRFLRYSASP</sequence>
<gene>
    <name evidence="10" type="ORF">CSW57_23235</name>
</gene>
<comment type="caution">
    <text evidence="10">The sequence shown here is derived from an EMBL/GenBank/DDBJ whole genome shotgun (WGS) entry which is preliminary data.</text>
</comment>
<evidence type="ECO:0000256" key="2">
    <source>
        <dbReference type="ARBA" id="ARBA00009539"/>
    </source>
</evidence>
<comment type="pathway">
    <text evidence="1 7">Cofactor biosynthesis; tetrahydrofolate biosynthesis; 5,6,7,8-tetrahydrofolate from 7,8-dihydrofolate: step 1/1.</text>
</comment>
<evidence type="ECO:0000256" key="7">
    <source>
        <dbReference type="PIRNR" id="PIRNR000194"/>
    </source>
</evidence>
<dbReference type="GO" id="GO:0004146">
    <property type="term" value="F:dihydrofolate reductase activity"/>
    <property type="evidence" value="ECO:0007669"/>
    <property type="project" value="UniProtKB-EC"/>
</dbReference>
<dbReference type="PRINTS" id="PR00070">
    <property type="entry name" value="DHFR"/>
</dbReference>
<reference evidence="10 11" key="1">
    <citation type="submission" date="2017-10" db="EMBL/GenBank/DDBJ databases">
        <title>The draft genome sequence of Williamsia sp. BULT 1.1 isolated from the semi-arid grassland soils from South Africa.</title>
        <authorList>
            <person name="Kabwe M.H."/>
            <person name="Govender N."/>
            <person name="Mutseka Lunga P."/>
            <person name="Vikram S."/>
            <person name="Makhalanyane T.P."/>
        </authorList>
    </citation>
    <scope>NUCLEOTIDE SEQUENCE [LARGE SCALE GENOMIC DNA]</scope>
    <source>
        <strain evidence="10 11">BULT 1.1</strain>
    </source>
</reference>
<dbReference type="EC" id="1.5.1.3" evidence="3 7"/>
<dbReference type="EMBL" id="PEBD01000012">
    <property type="protein sequence ID" value="PHV64701.1"/>
    <property type="molecule type" value="Genomic_DNA"/>
</dbReference>
<feature type="domain" description="DHFR" evidence="9">
    <location>
        <begin position="2"/>
        <end position="164"/>
    </location>
</feature>
<evidence type="ECO:0000256" key="1">
    <source>
        <dbReference type="ARBA" id="ARBA00004903"/>
    </source>
</evidence>
<comment type="similarity">
    <text evidence="2 7 8">Belongs to the dihydrofolate reductase family.</text>
</comment>
<dbReference type="GO" id="GO:0046654">
    <property type="term" value="P:tetrahydrofolate biosynthetic process"/>
    <property type="evidence" value="ECO:0007669"/>
    <property type="project" value="UniProtKB-UniPathway"/>
</dbReference>
<keyword evidence="5 7" id="KW-0521">NADP</keyword>
<name>A0A2G3PFX0_WILMA</name>
<comment type="catalytic activity">
    <reaction evidence="7">
        <text>(6S)-5,6,7,8-tetrahydrofolate + NADP(+) = 7,8-dihydrofolate + NADPH + H(+)</text>
        <dbReference type="Rhea" id="RHEA:15009"/>
        <dbReference type="ChEBI" id="CHEBI:15378"/>
        <dbReference type="ChEBI" id="CHEBI:57451"/>
        <dbReference type="ChEBI" id="CHEBI:57453"/>
        <dbReference type="ChEBI" id="CHEBI:57783"/>
        <dbReference type="ChEBI" id="CHEBI:58349"/>
        <dbReference type="EC" id="1.5.1.3"/>
    </reaction>
</comment>
<dbReference type="GO" id="GO:0006730">
    <property type="term" value="P:one-carbon metabolic process"/>
    <property type="evidence" value="ECO:0007669"/>
    <property type="project" value="UniProtKB-KW"/>
</dbReference>
<evidence type="ECO:0000259" key="9">
    <source>
        <dbReference type="PROSITE" id="PS51330"/>
    </source>
</evidence>
<dbReference type="PROSITE" id="PS00075">
    <property type="entry name" value="DHFR_1"/>
    <property type="match status" value="1"/>
</dbReference>
<comment type="function">
    <text evidence="7">Key enzyme in folate metabolism. Catalyzes an essential reaction for de novo glycine and purine synthesis, and for DNA precursor synthesis.</text>
</comment>
<evidence type="ECO:0000313" key="11">
    <source>
        <dbReference type="Proteomes" id="UP000225108"/>
    </source>
</evidence>
<evidence type="ECO:0000256" key="8">
    <source>
        <dbReference type="RuleBase" id="RU004474"/>
    </source>
</evidence>
<dbReference type="PANTHER" id="PTHR48069:SF3">
    <property type="entry name" value="DIHYDROFOLATE REDUCTASE"/>
    <property type="match status" value="1"/>
</dbReference>
<protein>
    <recommendedName>
        <fullName evidence="3 7">Dihydrofolate reductase</fullName>
        <ecNumber evidence="3 7">1.5.1.3</ecNumber>
    </recommendedName>
</protein>
<dbReference type="GO" id="GO:0050661">
    <property type="term" value="F:NADP binding"/>
    <property type="evidence" value="ECO:0007669"/>
    <property type="project" value="InterPro"/>
</dbReference>
<accession>A0A2G3PFX0</accession>
<dbReference type="PROSITE" id="PS51330">
    <property type="entry name" value="DHFR_2"/>
    <property type="match status" value="1"/>
</dbReference>
<dbReference type="GO" id="GO:0005829">
    <property type="term" value="C:cytosol"/>
    <property type="evidence" value="ECO:0007669"/>
    <property type="project" value="TreeGrafter"/>
</dbReference>
<evidence type="ECO:0000256" key="3">
    <source>
        <dbReference type="ARBA" id="ARBA00012856"/>
    </source>
</evidence>
<evidence type="ECO:0000256" key="4">
    <source>
        <dbReference type="ARBA" id="ARBA00022563"/>
    </source>
</evidence>
<dbReference type="SUPFAM" id="SSF53597">
    <property type="entry name" value="Dihydrofolate reductase-like"/>
    <property type="match status" value="1"/>
</dbReference>
<dbReference type="RefSeq" id="WP_099384968.1">
    <property type="nucleotide sequence ID" value="NZ_PEBD01000012.1"/>
</dbReference>
<dbReference type="PIRSF" id="PIRSF000194">
    <property type="entry name" value="DHFR"/>
    <property type="match status" value="1"/>
</dbReference>
<dbReference type="InterPro" id="IPR024072">
    <property type="entry name" value="DHFR-like_dom_sf"/>
</dbReference>
<dbReference type="InterPro" id="IPR001796">
    <property type="entry name" value="DHFR_dom"/>
</dbReference>
<evidence type="ECO:0000256" key="6">
    <source>
        <dbReference type="ARBA" id="ARBA00023002"/>
    </source>
</evidence>
<keyword evidence="4 7" id="KW-0554">One-carbon metabolism</keyword>
<dbReference type="GO" id="GO:0046452">
    <property type="term" value="P:dihydrofolate metabolic process"/>
    <property type="evidence" value="ECO:0007669"/>
    <property type="project" value="TreeGrafter"/>
</dbReference>
<evidence type="ECO:0000256" key="5">
    <source>
        <dbReference type="ARBA" id="ARBA00022857"/>
    </source>
</evidence>
<dbReference type="InterPro" id="IPR012259">
    <property type="entry name" value="DHFR"/>
</dbReference>
<proteinExistence type="inferred from homology"/>
<dbReference type="Gene3D" id="3.40.430.10">
    <property type="entry name" value="Dihydrofolate Reductase, subunit A"/>
    <property type="match status" value="1"/>
</dbReference>
<dbReference type="AlphaFoldDB" id="A0A2G3PFX0"/>
<dbReference type="CDD" id="cd00209">
    <property type="entry name" value="DHFR"/>
    <property type="match status" value="1"/>
</dbReference>
<dbReference type="Proteomes" id="UP000225108">
    <property type="component" value="Unassembled WGS sequence"/>
</dbReference>
<dbReference type="GO" id="GO:0046655">
    <property type="term" value="P:folic acid metabolic process"/>
    <property type="evidence" value="ECO:0007669"/>
    <property type="project" value="TreeGrafter"/>
</dbReference>
<dbReference type="InterPro" id="IPR017925">
    <property type="entry name" value="DHFR_CS"/>
</dbReference>
<keyword evidence="6 7" id="KW-0560">Oxidoreductase</keyword>
<dbReference type="PANTHER" id="PTHR48069">
    <property type="entry name" value="DIHYDROFOLATE REDUCTASE"/>
    <property type="match status" value="1"/>
</dbReference>
<organism evidence="10 11">
    <name type="scientific">Williamsia marianensis</name>
    <dbReference type="NCBI Taxonomy" id="85044"/>
    <lineage>
        <taxon>Bacteria</taxon>
        <taxon>Bacillati</taxon>
        <taxon>Actinomycetota</taxon>
        <taxon>Actinomycetes</taxon>
        <taxon>Mycobacteriales</taxon>
        <taxon>Nocardiaceae</taxon>
        <taxon>Williamsia</taxon>
    </lineage>
</organism>
<dbReference type="UniPathway" id="UPA00077">
    <property type="reaction ID" value="UER00158"/>
</dbReference>